<dbReference type="Gene3D" id="1.10.132.20">
    <property type="entry name" value="Ribosome-recycling factor"/>
    <property type="match status" value="1"/>
</dbReference>
<evidence type="ECO:0000256" key="4">
    <source>
        <dbReference type="SAM" id="MobiDB-lite"/>
    </source>
</evidence>
<dbReference type="GO" id="GO:0043023">
    <property type="term" value="F:ribosomal large subunit binding"/>
    <property type="evidence" value="ECO:0007669"/>
    <property type="project" value="TreeGrafter"/>
</dbReference>
<evidence type="ECO:0000256" key="1">
    <source>
        <dbReference type="ARBA" id="ARBA00005912"/>
    </source>
</evidence>
<dbReference type="PANTHER" id="PTHR20982:SF3">
    <property type="entry name" value="MITOCHONDRIAL RIBOSOME RECYCLING FACTOR PSEUDO 1"/>
    <property type="match status" value="1"/>
</dbReference>
<dbReference type="InterPro" id="IPR036191">
    <property type="entry name" value="RRF_sf"/>
</dbReference>
<evidence type="ECO:0000313" key="7">
    <source>
        <dbReference type="Proteomes" id="UP000030671"/>
    </source>
</evidence>
<organism evidence="6 7">
    <name type="scientific">Heterobasidion irregulare (strain TC 32-1)</name>
    <dbReference type="NCBI Taxonomy" id="747525"/>
    <lineage>
        <taxon>Eukaryota</taxon>
        <taxon>Fungi</taxon>
        <taxon>Dikarya</taxon>
        <taxon>Basidiomycota</taxon>
        <taxon>Agaricomycotina</taxon>
        <taxon>Agaricomycetes</taxon>
        <taxon>Russulales</taxon>
        <taxon>Bondarzewiaceae</taxon>
        <taxon>Heterobasidion</taxon>
        <taxon>Heterobasidion annosum species complex</taxon>
    </lineage>
</organism>
<keyword evidence="2" id="KW-0648">Protein biosynthesis</keyword>
<dbReference type="GO" id="GO:0005739">
    <property type="term" value="C:mitochondrion"/>
    <property type="evidence" value="ECO:0007669"/>
    <property type="project" value="TreeGrafter"/>
</dbReference>
<sequence length="270" mass="29800">MSVFRQGLRSSLINFPRPPPCTHRLVHCSRLSPLPKIISRSYASKAKSKNRDQSSDAPSSKRSPVATSSLVPGSQQALSDPEAQAEHERASAKMSTAVEWFRREAAQLDARASGRVTPQLLSPVRVALPSAEGEGVEDVRVRLEEVATVGVRDGSMLVITVFDVDTLKHVEAALYDSKLPNIVPQRADERTIKIPIPKPTVDSRLAMYHSAARLAEDTRAQIRKQHQASIKKGKYGKHSIEIDEFQKLHDRFIGEVDTVLAQLKKSTGAR</sequence>
<dbReference type="GeneID" id="20671558"/>
<comment type="function">
    <text evidence="3">Necessary for protein synthesis in mitochondria. Functions as a ribosome recycling factor in mitochondria.</text>
</comment>
<gene>
    <name evidence="6" type="ORF">HETIRDRAFT_330210</name>
</gene>
<dbReference type="EMBL" id="KI925465">
    <property type="protein sequence ID" value="ETW75897.1"/>
    <property type="molecule type" value="Genomic_DNA"/>
</dbReference>
<dbReference type="Pfam" id="PF01765">
    <property type="entry name" value="RRF"/>
    <property type="match status" value="1"/>
</dbReference>
<dbReference type="AlphaFoldDB" id="W4JQQ9"/>
<proteinExistence type="inferred from homology"/>
<evidence type="ECO:0000313" key="6">
    <source>
        <dbReference type="EMBL" id="ETW75897.1"/>
    </source>
</evidence>
<evidence type="ECO:0000256" key="2">
    <source>
        <dbReference type="ARBA" id="ARBA00022917"/>
    </source>
</evidence>
<protein>
    <recommendedName>
        <fullName evidence="5">Ribosome recycling factor domain-containing protein</fullName>
    </recommendedName>
</protein>
<dbReference type="RefSeq" id="XP_009552136.1">
    <property type="nucleotide sequence ID" value="XM_009553841.1"/>
</dbReference>
<evidence type="ECO:0000256" key="3">
    <source>
        <dbReference type="ARBA" id="ARBA00024909"/>
    </source>
</evidence>
<dbReference type="eggNOG" id="ENOG502SEMN">
    <property type="taxonomic scope" value="Eukaryota"/>
</dbReference>
<accession>W4JQQ9</accession>
<dbReference type="InParanoid" id="W4JQQ9"/>
<dbReference type="GO" id="GO:0006412">
    <property type="term" value="P:translation"/>
    <property type="evidence" value="ECO:0007669"/>
    <property type="project" value="UniProtKB-KW"/>
</dbReference>
<dbReference type="PANTHER" id="PTHR20982">
    <property type="entry name" value="RIBOSOME RECYCLING FACTOR"/>
    <property type="match status" value="1"/>
</dbReference>
<dbReference type="Proteomes" id="UP000030671">
    <property type="component" value="Unassembled WGS sequence"/>
</dbReference>
<feature type="domain" description="Ribosome recycling factor" evidence="5">
    <location>
        <begin position="108"/>
        <end position="265"/>
    </location>
</feature>
<evidence type="ECO:0000259" key="5">
    <source>
        <dbReference type="Pfam" id="PF01765"/>
    </source>
</evidence>
<dbReference type="OrthoDB" id="407355at2759"/>
<dbReference type="SUPFAM" id="SSF55194">
    <property type="entry name" value="Ribosome recycling factor, RRF"/>
    <property type="match status" value="1"/>
</dbReference>
<feature type="region of interest" description="Disordered" evidence="4">
    <location>
        <begin position="43"/>
        <end position="91"/>
    </location>
</feature>
<name>W4JQQ9_HETIT</name>
<dbReference type="InterPro" id="IPR002661">
    <property type="entry name" value="Ribosome_recyc_fac"/>
</dbReference>
<dbReference type="KEGG" id="hir:HETIRDRAFT_330210"/>
<dbReference type="STRING" id="747525.W4JQQ9"/>
<reference evidence="6 7" key="1">
    <citation type="journal article" date="2012" name="New Phytol.">
        <title>Insight into trade-off between wood decay and parasitism from the genome of a fungal forest pathogen.</title>
        <authorList>
            <person name="Olson A."/>
            <person name="Aerts A."/>
            <person name="Asiegbu F."/>
            <person name="Belbahri L."/>
            <person name="Bouzid O."/>
            <person name="Broberg A."/>
            <person name="Canback B."/>
            <person name="Coutinho P.M."/>
            <person name="Cullen D."/>
            <person name="Dalman K."/>
            <person name="Deflorio G."/>
            <person name="van Diepen L.T."/>
            <person name="Dunand C."/>
            <person name="Duplessis S."/>
            <person name="Durling M."/>
            <person name="Gonthier P."/>
            <person name="Grimwood J."/>
            <person name="Fossdal C.G."/>
            <person name="Hansson D."/>
            <person name="Henrissat B."/>
            <person name="Hietala A."/>
            <person name="Himmelstrand K."/>
            <person name="Hoffmeister D."/>
            <person name="Hogberg N."/>
            <person name="James T.Y."/>
            <person name="Karlsson M."/>
            <person name="Kohler A."/>
            <person name="Kues U."/>
            <person name="Lee Y.H."/>
            <person name="Lin Y.C."/>
            <person name="Lind M."/>
            <person name="Lindquist E."/>
            <person name="Lombard V."/>
            <person name="Lucas S."/>
            <person name="Lunden K."/>
            <person name="Morin E."/>
            <person name="Murat C."/>
            <person name="Park J."/>
            <person name="Raffaello T."/>
            <person name="Rouze P."/>
            <person name="Salamov A."/>
            <person name="Schmutz J."/>
            <person name="Solheim H."/>
            <person name="Stahlberg J."/>
            <person name="Velez H."/>
            <person name="de Vries R.P."/>
            <person name="Wiebenga A."/>
            <person name="Woodward S."/>
            <person name="Yakovlev I."/>
            <person name="Garbelotto M."/>
            <person name="Martin F."/>
            <person name="Grigoriev I.V."/>
            <person name="Stenlid J."/>
        </authorList>
    </citation>
    <scope>NUCLEOTIDE SEQUENCE [LARGE SCALE GENOMIC DNA]</scope>
    <source>
        <strain evidence="6 7">TC 32-1</strain>
    </source>
</reference>
<comment type="similarity">
    <text evidence="1">Belongs to the RRF family.</text>
</comment>
<dbReference type="HOGENOM" id="CLU_092155_0_0_1"/>
<feature type="compositionally biased region" description="Polar residues" evidence="4">
    <location>
        <begin position="55"/>
        <end position="78"/>
    </location>
</feature>
<keyword evidence="7" id="KW-1185">Reference proteome</keyword>
<dbReference type="Gene3D" id="3.30.1360.40">
    <property type="match status" value="1"/>
</dbReference>
<dbReference type="InterPro" id="IPR023584">
    <property type="entry name" value="Ribosome_recyc_fac_dom"/>
</dbReference>